<accession>A0A9Q8UVD5</accession>
<evidence type="ECO:0000313" key="2">
    <source>
        <dbReference type="Proteomes" id="UP000756132"/>
    </source>
</evidence>
<dbReference type="EMBL" id="CP090173">
    <property type="protein sequence ID" value="UJO23757.1"/>
    <property type="molecule type" value="Genomic_DNA"/>
</dbReference>
<dbReference type="Pfam" id="PF07065">
    <property type="entry name" value="D123"/>
    <property type="match status" value="1"/>
</dbReference>
<organism evidence="1 2">
    <name type="scientific">Passalora fulva</name>
    <name type="common">Tomato leaf mold</name>
    <name type="synonym">Cladosporium fulvum</name>
    <dbReference type="NCBI Taxonomy" id="5499"/>
    <lineage>
        <taxon>Eukaryota</taxon>
        <taxon>Fungi</taxon>
        <taxon>Dikarya</taxon>
        <taxon>Ascomycota</taxon>
        <taxon>Pezizomycotina</taxon>
        <taxon>Dothideomycetes</taxon>
        <taxon>Dothideomycetidae</taxon>
        <taxon>Mycosphaerellales</taxon>
        <taxon>Mycosphaerellaceae</taxon>
        <taxon>Fulvia</taxon>
    </lineage>
</organism>
<sequence length="446" mass="51647">MDDIEIQRLPLNTAPTARLNAYNRHALAPWIGETGYLTPAYLHRREQERIPFNMARWLSAEISKHMLHEPTRTLRLNKSQITRLLKVAAKSDYSTSKASQYLHELQLIAFSSPPLPKSREGYFIRLSESSPKDVDDGNLQPVHTKTEAFLKTVCSKRAVQALLTLHANDENDAIDNVLYFFPYHTTLDRLSEWRCYIHSNEVVVISQSRFYQAHHPGVEDGSLREMVQQIRALWHEIGPTQGFTECLLDVYAEVHKPDFQVKLIEVNPYGPHCGSESLLFHWVDDAAILLPDAEPTKTILRLVDPESDSTHKLGRKEAYEIGRADIIQDEFNITLNRGLGWILLPHEHRRFMRLKVPGQDFVTRKERLERFRDGYEGSWAERKTQPLYNVPPEDHPRLKKLQKACVEWQDYMTDPEVNYGAGADEVMYHTLYQSLGGFRVAYLRME</sequence>
<reference evidence="1" key="2">
    <citation type="journal article" date="2022" name="Microb. Genom.">
        <title>A chromosome-scale genome assembly of the tomato pathogen Cladosporium fulvum reveals a compartmentalized genome architecture and the presence of a dispensable chromosome.</title>
        <authorList>
            <person name="Zaccaron A.Z."/>
            <person name="Chen L.H."/>
            <person name="Samaras A."/>
            <person name="Stergiopoulos I."/>
        </authorList>
    </citation>
    <scope>NUCLEOTIDE SEQUENCE</scope>
    <source>
        <strain evidence="1">Race5_Kim</strain>
    </source>
</reference>
<dbReference type="RefSeq" id="XP_047768123.1">
    <property type="nucleotide sequence ID" value="XM_047911792.1"/>
</dbReference>
<dbReference type="KEGG" id="ffu:CLAFUR5_12644"/>
<protein>
    <recommendedName>
        <fullName evidence="3">Cell division cycle protein 123</fullName>
    </recommendedName>
</protein>
<name>A0A9Q8UVD5_PASFU</name>
<reference evidence="1" key="1">
    <citation type="submission" date="2021-12" db="EMBL/GenBank/DDBJ databases">
        <authorList>
            <person name="Zaccaron A."/>
            <person name="Stergiopoulos I."/>
        </authorList>
    </citation>
    <scope>NUCLEOTIDE SEQUENCE</scope>
    <source>
        <strain evidence="1">Race5_Kim</strain>
    </source>
</reference>
<dbReference type="OMA" id="WILLPHE"/>
<evidence type="ECO:0000313" key="1">
    <source>
        <dbReference type="EMBL" id="UJO23757.1"/>
    </source>
</evidence>
<evidence type="ECO:0008006" key="3">
    <source>
        <dbReference type="Google" id="ProtNLM"/>
    </source>
</evidence>
<dbReference type="OrthoDB" id="360540at2759"/>
<keyword evidence="2" id="KW-1185">Reference proteome</keyword>
<dbReference type="InterPro" id="IPR009772">
    <property type="entry name" value="CDC123"/>
</dbReference>
<dbReference type="GeneID" id="71992522"/>
<dbReference type="Proteomes" id="UP000756132">
    <property type="component" value="Chromosome 11"/>
</dbReference>
<dbReference type="AlphaFoldDB" id="A0A9Q8UVD5"/>
<proteinExistence type="predicted"/>
<gene>
    <name evidence="1" type="ORF">CLAFUR5_12644</name>
</gene>